<evidence type="ECO:0000313" key="1">
    <source>
        <dbReference type="EMBL" id="RXJ74217.1"/>
    </source>
</evidence>
<comment type="caution">
    <text evidence="1">The sequence shown here is derived from an EMBL/GenBank/DDBJ whole genome shotgun (WGS) entry which is preliminary data.</text>
</comment>
<dbReference type="RefSeq" id="WP_129121179.1">
    <property type="nucleotide sequence ID" value="NZ_PEIB01000003.1"/>
</dbReference>
<proteinExistence type="predicted"/>
<keyword evidence="2" id="KW-1185">Reference proteome</keyword>
<accession>A0A4Q0YSJ8</accession>
<gene>
    <name evidence="1" type="ORF">CS022_03875</name>
</gene>
<dbReference type="OrthoDB" id="5916535at2"/>
<dbReference type="InterPro" id="IPR027417">
    <property type="entry name" value="P-loop_NTPase"/>
</dbReference>
<dbReference type="SUPFAM" id="SSF52540">
    <property type="entry name" value="P-loop containing nucleoside triphosphate hydrolases"/>
    <property type="match status" value="1"/>
</dbReference>
<sequence>MNRQTISNTFCSIHFGSRCTDLPQLRTHERKHDVKDMIASIKNAEMLIGQMKTIISSEDSRQWITVIEPTESFCKHVLEEAGINCSRVRIARKHPRQDKVSMLERAISAGTSETIIVFGNTQDFAHLATTDSGSVTNVLIVEDTNQLVH</sequence>
<protein>
    <submittedName>
        <fullName evidence="1">Uncharacterized protein</fullName>
    </submittedName>
</protein>
<dbReference type="Proteomes" id="UP000290287">
    <property type="component" value="Unassembled WGS sequence"/>
</dbReference>
<name>A0A4Q0YSJ8_9GAMM</name>
<dbReference type="AlphaFoldDB" id="A0A4Q0YSJ8"/>
<dbReference type="Gene3D" id="3.40.50.300">
    <property type="entry name" value="P-loop containing nucleotide triphosphate hydrolases"/>
    <property type="match status" value="1"/>
</dbReference>
<reference evidence="1 2" key="1">
    <citation type="submission" date="2017-10" db="EMBL/GenBank/DDBJ databases">
        <title>Nyctiphanis sp. nov., isolated from the stomach of the euphausiid Nyctiphanes simplex (Hansen, 1911) in the Gulf of California.</title>
        <authorList>
            <person name="Gomez-Gil B."/>
            <person name="Aguilar-Mendez M."/>
            <person name="Lopez-Cortes A."/>
            <person name="Gomez-Gutierrez J."/>
            <person name="Roque A."/>
            <person name="Lang E."/>
            <person name="Gonzalez-Castillo A."/>
        </authorList>
    </citation>
    <scope>NUCLEOTIDE SEQUENCE [LARGE SCALE GENOMIC DNA]</scope>
    <source>
        <strain evidence="1 2">CAIM 600</strain>
    </source>
</reference>
<dbReference type="EMBL" id="PEIB01000003">
    <property type="protein sequence ID" value="RXJ74217.1"/>
    <property type="molecule type" value="Genomic_DNA"/>
</dbReference>
<organism evidence="1 2">
    <name type="scientific">Veronia nyctiphanis</name>
    <dbReference type="NCBI Taxonomy" id="1278244"/>
    <lineage>
        <taxon>Bacteria</taxon>
        <taxon>Pseudomonadati</taxon>
        <taxon>Pseudomonadota</taxon>
        <taxon>Gammaproteobacteria</taxon>
        <taxon>Vibrionales</taxon>
        <taxon>Vibrionaceae</taxon>
        <taxon>Veronia</taxon>
    </lineage>
</organism>
<evidence type="ECO:0000313" key="2">
    <source>
        <dbReference type="Proteomes" id="UP000290287"/>
    </source>
</evidence>